<dbReference type="EMBL" id="JANHOH010000001">
    <property type="protein sequence ID" value="MCQ6957330.1"/>
    <property type="molecule type" value="Genomic_DNA"/>
</dbReference>
<name>A0ABT1SY99_9SPHI</name>
<protein>
    <submittedName>
        <fullName evidence="2">Relaxase/mobilization nuclease domain-containing protein</fullName>
    </submittedName>
</protein>
<dbReference type="InterPro" id="IPR005094">
    <property type="entry name" value="Endonuclease_MobA/VirD2"/>
</dbReference>
<comment type="caution">
    <text evidence="2">The sequence shown here is derived from an EMBL/GenBank/DDBJ whole genome shotgun (WGS) entry which is preliminary data.</text>
</comment>
<evidence type="ECO:0000313" key="3">
    <source>
        <dbReference type="Proteomes" id="UP001204376"/>
    </source>
</evidence>
<accession>A0ABT1SY99</accession>
<evidence type="ECO:0000259" key="1">
    <source>
        <dbReference type="Pfam" id="PF03432"/>
    </source>
</evidence>
<reference evidence="2 3" key="1">
    <citation type="submission" date="2022-07" db="EMBL/GenBank/DDBJ databases">
        <title>Mucilaginibacter sp. JC4.</title>
        <authorList>
            <person name="Le V."/>
            <person name="Ko S.-R."/>
            <person name="Ahn C.-Y."/>
            <person name="Oh H.-M."/>
        </authorList>
    </citation>
    <scope>NUCLEOTIDE SEQUENCE [LARGE SCALE GENOMIC DNA]</scope>
    <source>
        <strain evidence="2 3">JC4</strain>
    </source>
</reference>
<dbReference type="RefSeq" id="WP_256537536.1">
    <property type="nucleotide sequence ID" value="NZ_JANHOH010000001.1"/>
</dbReference>
<keyword evidence="3" id="KW-1185">Reference proteome</keyword>
<organism evidence="2 3">
    <name type="scientific">Mucilaginibacter aquariorum</name>
    <dbReference type="NCBI Taxonomy" id="2967225"/>
    <lineage>
        <taxon>Bacteria</taxon>
        <taxon>Pseudomonadati</taxon>
        <taxon>Bacteroidota</taxon>
        <taxon>Sphingobacteriia</taxon>
        <taxon>Sphingobacteriales</taxon>
        <taxon>Sphingobacteriaceae</taxon>
        <taxon>Mucilaginibacter</taxon>
    </lineage>
</organism>
<evidence type="ECO:0000313" key="2">
    <source>
        <dbReference type="EMBL" id="MCQ6957330.1"/>
    </source>
</evidence>
<proteinExistence type="predicted"/>
<feature type="domain" description="MobA/VirD2-like nuclease" evidence="1">
    <location>
        <begin position="17"/>
        <end position="151"/>
    </location>
</feature>
<dbReference type="Proteomes" id="UP001204376">
    <property type="component" value="Unassembled WGS sequence"/>
</dbReference>
<sequence length="404" mass="45477">MVAKIKTGKSLNGALNYNENKVKQGKATLIETSGYFKDAGDLSFNDKLFRLADLAAMNQRAKTNTVHISLNFPNGEVLRDDTLRDIVKDYMLGIGFQTQPYLVYRHEDAGHPHVHIVTTNIKRDGERINLHYLGQNESEKARKGIEIKFNLTRADEQPKQKPDLKADVSAVEYGKAETKRTVTNILGYVLRAYKFTSFPELNAVLEQYNIRADRGSKDSRMYAREGLVYWILDKQGDKIGIPIKASSIYDKPTLKKLEEKFGLNAQLRKPFKENLIKILDEVLAKPQTKRGFQSALRAKGIPSILRQNDAGRIYGVTFIDQKNKTVFNGSDLGKAYSANQLSAQLLPDPLTKTAGQYQKTPDQGTFGLTSTAGDEMLDVLFAVEREDLAALNKFKKRKRKGLNL</sequence>
<gene>
    <name evidence="2" type="ORF">NPE20_05155</name>
</gene>
<dbReference type="Pfam" id="PF03432">
    <property type="entry name" value="Relaxase"/>
    <property type="match status" value="1"/>
</dbReference>